<keyword evidence="1" id="KW-1133">Transmembrane helix</keyword>
<protein>
    <submittedName>
        <fullName evidence="2">LysO family transporter</fullName>
    </submittedName>
</protein>
<reference evidence="2" key="2">
    <citation type="submission" date="2021-04" db="EMBL/GenBank/DDBJ databases">
        <authorList>
            <person name="Gilroy R."/>
        </authorList>
    </citation>
    <scope>NUCLEOTIDE SEQUENCE</scope>
    <source>
        <strain evidence="2">CHK183-5548</strain>
    </source>
</reference>
<evidence type="ECO:0000256" key="1">
    <source>
        <dbReference type="SAM" id="Phobius"/>
    </source>
</evidence>
<dbReference type="Proteomes" id="UP000823883">
    <property type="component" value="Unassembled WGS sequence"/>
</dbReference>
<reference evidence="2" key="1">
    <citation type="journal article" date="2021" name="PeerJ">
        <title>Extensive microbial diversity within the chicken gut microbiome revealed by metagenomics and culture.</title>
        <authorList>
            <person name="Gilroy R."/>
            <person name="Ravi A."/>
            <person name="Getino M."/>
            <person name="Pursley I."/>
            <person name="Horton D.L."/>
            <person name="Alikhan N.F."/>
            <person name="Baker D."/>
            <person name="Gharbi K."/>
            <person name="Hall N."/>
            <person name="Watson M."/>
            <person name="Adriaenssens E.M."/>
            <person name="Foster-Nyarko E."/>
            <person name="Jarju S."/>
            <person name="Secka A."/>
            <person name="Antonio M."/>
            <person name="Oren A."/>
            <person name="Chaudhuri R.R."/>
            <person name="La Ragione R."/>
            <person name="Hildebrand F."/>
            <person name="Pallen M.J."/>
        </authorList>
    </citation>
    <scope>NUCLEOTIDE SEQUENCE</scope>
    <source>
        <strain evidence="2">CHK183-5548</strain>
    </source>
</reference>
<dbReference type="EMBL" id="DWWL01000067">
    <property type="protein sequence ID" value="HJC48435.1"/>
    <property type="molecule type" value="Genomic_DNA"/>
</dbReference>
<proteinExistence type="predicted"/>
<keyword evidence="1" id="KW-0812">Transmembrane</keyword>
<keyword evidence="1" id="KW-0472">Membrane</keyword>
<sequence length="91" mass="10429">MDILIVMLAGVLIGNRFFPPSCKKWNERLQVACTALLIFTMGISMGQRENFLQELSQLGLTSFLFFLFPAAVSTIFVYFLSRWFLDRKGGR</sequence>
<dbReference type="InterPro" id="IPR038770">
    <property type="entry name" value="Na+/solute_symporter_sf"/>
</dbReference>
<dbReference type="AlphaFoldDB" id="A0A9D2T7Z1"/>
<comment type="caution">
    <text evidence="2">The sequence shown here is derived from an EMBL/GenBank/DDBJ whole genome shotgun (WGS) entry which is preliminary data.</text>
</comment>
<evidence type="ECO:0000313" key="2">
    <source>
        <dbReference type="EMBL" id="HJC48435.1"/>
    </source>
</evidence>
<dbReference type="GO" id="GO:0015661">
    <property type="term" value="F:L-lysine efflux transmembrane transporter activity"/>
    <property type="evidence" value="ECO:0007669"/>
    <property type="project" value="InterPro"/>
</dbReference>
<feature type="transmembrane region" description="Helical" evidence="1">
    <location>
        <begin position="29"/>
        <end position="46"/>
    </location>
</feature>
<dbReference type="Pfam" id="PF03956">
    <property type="entry name" value="Lys_export"/>
    <property type="match status" value="1"/>
</dbReference>
<evidence type="ECO:0000313" key="3">
    <source>
        <dbReference type="Proteomes" id="UP000823883"/>
    </source>
</evidence>
<name>A0A9D2T7Z1_9FIRM</name>
<feature type="transmembrane region" description="Helical" evidence="1">
    <location>
        <begin position="58"/>
        <end position="81"/>
    </location>
</feature>
<dbReference type="Gene3D" id="1.20.1530.20">
    <property type="match status" value="1"/>
</dbReference>
<dbReference type="InterPro" id="IPR005642">
    <property type="entry name" value="LysO"/>
</dbReference>
<gene>
    <name evidence="2" type="ORF">IAA04_10330</name>
</gene>
<accession>A0A9D2T7Z1</accession>
<organism evidence="2 3">
    <name type="scientific">Candidatus Lachnoclostridium pullistercoris</name>
    <dbReference type="NCBI Taxonomy" id="2838632"/>
    <lineage>
        <taxon>Bacteria</taxon>
        <taxon>Bacillati</taxon>
        <taxon>Bacillota</taxon>
        <taxon>Clostridia</taxon>
        <taxon>Lachnospirales</taxon>
        <taxon>Lachnospiraceae</taxon>
    </lineage>
</organism>